<sequence length="375" mass="42728">MKYLVQISRFIVGIIFILSGFVKAVDPIGFGYKLEEYFAPDVFNIGFLHDLALPQATFFSIFEIVLGVFLILGIFRKFTSWSLLILIVFFTFLTFYSAYFNKVTDCGCFGDAMKLTPWQSFWKDIFLLVLIIILFIGQKHIKPLIDNAKVNYGIAAVTLLICGWISFMGIQKLPIIDFRAYAVGKNITEGMKSAQELGLEPPKYEVLYTLKNKTSGETVQITDTEYTNDEKWYAEGTPWEFQSDLTENKMISAGYEPPIHDFILDCDGEDMTETYLNEEKVVFFITPFSEKVTSEEISQLNKLYEELSKENIKVAALTNGDLENVKFPYCFVDQITLKTIIRNNPGIIVLKKGTVVAKFHDNPIPNSGEILKSFN</sequence>
<organism evidence="7 8">
    <name type="scientific">Moheibacter lacus</name>
    <dbReference type="NCBI Taxonomy" id="2745851"/>
    <lineage>
        <taxon>Bacteria</taxon>
        <taxon>Pseudomonadati</taxon>
        <taxon>Bacteroidota</taxon>
        <taxon>Flavobacteriia</taxon>
        <taxon>Flavobacteriales</taxon>
        <taxon>Weeksellaceae</taxon>
        <taxon>Moheibacter</taxon>
    </lineage>
</organism>
<gene>
    <name evidence="7" type="ORF">HU137_10910</name>
</gene>
<dbReference type="Proteomes" id="UP000552241">
    <property type="component" value="Unassembled WGS sequence"/>
</dbReference>
<feature type="transmembrane region" description="Helical" evidence="5">
    <location>
        <begin position="150"/>
        <end position="170"/>
    </location>
</feature>
<comment type="subcellular location">
    <subcellularLocation>
        <location evidence="1">Membrane</location>
        <topology evidence="1">Multi-pass membrane protein</topology>
    </subcellularLocation>
</comment>
<name>A0A838ZTJ0_9FLAO</name>
<keyword evidence="4 5" id="KW-0472">Membrane</keyword>
<evidence type="ECO:0000313" key="8">
    <source>
        <dbReference type="Proteomes" id="UP000552241"/>
    </source>
</evidence>
<dbReference type="NCBIfam" id="NF045576">
    <property type="entry name" value="BT_3928_fam"/>
    <property type="match status" value="1"/>
</dbReference>
<feature type="transmembrane region" description="Helical" evidence="5">
    <location>
        <begin position="81"/>
        <end position="100"/>
    </location>
</feature>
<evidence type="ECO:0000259" key="6">
    <source>
        <dbReference type="Pfam" id="PF07291"/>
    </source>
</evidence>
<feature type="transmembrane region" description="Helical" evidence="5">
    <location>
        <begin position="52"/>
        <end position="74"/>
    </location>
</feature>
<feature type="transmembrane region" description="Helical" evidence="5">
    <location>
        <begin position="120"/>
        <end position="138"/>
    </location>
</feature>
<dbReference type="EMBL" id="JACDZE010000004">
    <property type="protein sequence ID" value="MBA5630282.1"/>
    <property type="molecule type" value="Genomic_DNA"/>
</dbReference>
<evidence type="ECO:0000256" key="5">
    <source>
        <dbReference type="SAM" id="Phobius"/>
    </source>
</evidence>
<feature type="transmembrane region" description="Helical" evidence="5">
    <location>
        <begin position="12"/>
        <end position="32"/>
    </location>
</feature>
<dbReference type="InterPro" id="IPR009908">
    <property type="entry name" value="Methylamine_util_MauE"/>
</dbReference>
<keyword evidence="8" id="KW-1185">Reference proteome</keyword>
<dbReference type="GO" id="GO:0030416">
    <property type="term" value="P:methylamine metabolic process"/>
    <property type="evidence" value="ECO:0007669"/>
    <property type="project" value="InterPro"/>
</dbReference>
<keyword evidence="3 5" id="KW-1133">Transmembrane helix</keyword>
<reference evidence="7 8" key="1">
    <citation type="submission" date="2020-07" db="EMBL/GenBank/DDBJ databases">
        <title>Moheibacter lacus sp. nov., a member of the family Flavobacteriaceae isolated from freshwater lake sediment.</title>
        <authorList>
            <person name="Liu Y."/>
        </authorList>
    </citation>
    <scope>NUCLEOTIDE SEQUENCE [LARGE SCALE GENOMIC DNA]</scope>
    <source>
        <strain evidence="7 8">BDHS18</strain>
    </source>
</reference>
<dbReference type="GO" id="GO:0016020">
    <property type="term" value="C:membrane"/>
    <property type="evidence" value="ECO:0007669"/>
    <property type="project" value="UniProtKB-SubCell"/>
</dbReference>
<keyword evidence="2 5" id="KW-0812">Transmembrane</keyword>
<dbReference type="RefSeq" id="WP_182043888.1">
    <property type="nucleotide sequence ID" value="NZ_JACDZE010000004.1"/>
</dbReference>
<accession>A0A838ZTJ0</accession>
<proteinExistence type="predicted"/>
<dbReference type="AlphaFoldDB" id="A0A838ZTJ0"/>
<evidence type="ECO:0000256" key="1">
    <source>
        <dbReference type="ARBA" id="ARBA00004141"/>
    </source>
</evidence>
<evidence type="ECO:0000313" key="7">
    <source>
        <dbReference type="EMBL" id="MBA5630282.1"/>
    </source>
</evidence>
<evidence type="ECO:0000256" key="4">
    <source>
        <dbReference type="ARBA" id="ARBA00023136"/>
    </source>
</evidence>
<comment type="caution">
    <text evidence="7">The sequence shown here is derived from an EMBL/GenBank/DDBJ whole genome shotgun (WGS) entry which is preliminary data.</text>
</comment>
<feature type="domain" description="Methylamine utilisation protein MauE" evidence="6">
    <location>
        <begin position="1"/>
        <end position="136"/>
    </location>
</feature>
<evidence type="ECO:0000256" key="3">
    <source>
        <dbReference type="ARBA" id="ARBA00022989"/>
    </source>
</evidence>
<dbReference type="Pfam" id="PF07291">
    <property type="entry name" value="MauE"/>
    <property type="match status" value="1"/>
</dbReference>
<protein>
    <submittedName>
        <fullName evidence="7">DoxX family protein</fullName>
    </submittedName>
</protein>
<evidence type="ECO:0000256" key="2">
    <source>
        <dbReference type="ARBA" id="ARBA00022692"/>
    </source>
</evidence>